<dbReference type="RefSeq" id="WP_212690351.1">
    <property type="nucleotide sequence ID" value="NZ_CP058561.1"/>
</dbReference>
<accession>A0A8J8MC72</accession>
<dbReference type="AlphaFoldDB" id="A0A8J8MC72"/>
<evidence type="ECO:0000313" key="3">
    <source>
        <dbReference type="Proteomes" id="UP000677305"/>
    </source>
</evidence>
<name>A0A8J8MC72_9FIRM</name>
<feature type="chain" id="PRO_5039642958" evidence="1">
    <location>
        <begin position="22"/>
        <end position="327"/>
    </location>
</feature>
<dbReference type="EMBL" id="CP058561">
    <property type="protein sequence ID" value="QUH30139.1"/>
    <property type="molecule type" value="Genomic_DNA"/>
</dbReference>
<reference evidence="2 3" key="1">
    <citation type="submission" date="2020-07" db="EMBL/GenBank/DDBJ databases">
        <title>Vallitalea guaymasensis genome.</title>
        <authorList>
            <person name="Postec A."/>
        </authorList>
    </citation>
    <scope>NUCLEOTIDE SEQUENCE [LARGE SCALE GENOMIC DNA]</scope>
    <source>
        <strain evidence="2 3">Ra1766G1</strain>
    </source>
</reference>
<evidence type="ECO:0000256" key="1">
    <source>
        <dbReference type="SAM" id="SignalP"/>
    </source>
</evidence>
<dbReference type="KEGG" id="vgu:HYG85_14930"/>
<dbReference type="Proteomes" id="UP000677305">
    <property type="component" value="Chromosome"/>
</dbReference>
<sequence length="327" mass="37479">MKALKIIILITIAISLLSACSSRDTDEDDINKDIWVIQDKDKFSIGYRYNEEEDIWIQFAKRGINELMQISNISTSPIQENMTIDTFNKLVKEELIDSCTDWVGPYMVRKGQEKSTYKPQFTGGWHGVDDKDETAKMIDYSVKIDGDVNNNNVQKASNVTITVKNNIQGYNTLESKEEILQETVIYNINSKDIQVEVSIKALDDIVIERYYGLQTQNSLYKGIRYEGSDDTKFDSYETSDSPLKNVDCINKFTLDSEDGMHILEAYLNNEYGLGNGEYVDESSPYAFTLSYGKSYFNIVNGKELFIKKGETAGWKGRYIFRYNNDIN</sequence>
<keyword evidence="1" id="KW-0732">Signal</keyword>
<proteinExistence type="predicted"/>
<keyword evidence="3" id="KW-1185">Reference proteome</keyword>
<gene>
    <name evidence="2" type="ORF">HYG85_14930</name>
</gene>
<organism evidence="2 3">
    <name type="scientific">Vallitalea guaymasensis</name>
    <dbReference type="NCBI Taxonomy" id="1185412"/>
    <lineage>
        <taxon>Bacteria</taxon>
        <taxon>Bacillati</taxon>
        <taxon>Bacillota</taxon>
        <taxon>Clostridia</taxon>
        <taxon>Lachnospirales</taxon>
        <taxon>Vallitaleaceae</taxon>
        <taxon>Vallitalea</taxon>
    </lineage>
</organism>
<protein>
    <submittedName>
        <fullName evidence="2">Uncharacterized protein</fullName>
    </submittedName>
</protein>
<evidence type="ECO:0000313" key="2">
    <source>
        <dbReference type="EMBL" id="QUH30139.1"/>
    </source>
</evidence>
<dbReference type="PROSITE" id="PS51257">
    <property type="entry name" value="PROKAR_LIPOPROTEIN"/>
    <property type="match status" value="1"/>
</dbReference>
<feature type="signal peptide" evidence="1">
    <location>
        <begin position="1"/>
        <end position="21"/>
    </location>
</feature>